<sequence>MADNDVVDFLKAWDLVKYIDIFRDNEIDMKTLLLLTEDMIKELVPVIGHRARLISNLQEWKAIVQGATDLHNPLDIEPRDNIGSILLELTQTDTTNSKDYQHIIPFTSVDTTASTPSSTLQVETTEEVSDDFDVFSTNVSQKSYENTELIDLLQSANEGKALLATYQKKGLLDSIGRRRLCNLIINRELRDDVNKRVPSSRLHELAYQITLVFSQERTAVYFIPYLSYGPGLKRAAKGKLLDCLNNRRRDYRKSGIINTSRRSSTSSSGPSSPTEVSSGLNRFATINPQEDVEENLKWLRNSSDPWKLVEENWDKTVHIRLNKIASKDDGQSIVQYMTEYPALKKPTGYLLFLKDFDTAFPNSSDKLYQNLPLYKRRIFELAGEKIRKSKELDTNELLNSYLQFDVVDKEETSNIVAFLCLPFIIGVNSTRAKKSKALWRPSKLEARDGFITHVKSDAEILETVTRRREKLRTFGQTLQPFIVIVGPTINEISSYLVIVDNTYYRLNTIIAAVDCCFKVILTLNAEYPTESALIWCFIQKGFYNITTPWDKNFTVVNALLSDINCLP</sequence>
<reference evidence="3 4" key="1">
    <citation type="submission" date="2023-01" db="EMBL/GenBank/DDBJ databases">
        <authorList>
            <person name="Whitehead M."/>
        </authorList>
    </citation>
    <scope>NUCLEOTIDE SEQUENCE [LARGE SCALE GENOMIC DNA]</scope>
</reference>
<evidence type="ECO:0000259" key="2">
    <source>
        <dbReference type="PROSITE" id="PS50105"/>
    </source>
</evidence>
<feature type="compositionally biased region" description="Low complexity" evidence="1">
    <location>
        <begin position="260"/>
        <end position="279"/>
    </location>
</feature>
<evidence type="ECO:0000313" key="3">
    <source>
        <dbReference type="EMBL" id="CAI6368496.1"/>
    </source>
</evidence>
<organism evidence="3 4">
    <name type="scientific">Macrosiphum euphorbiae</name>
    <name type="common">potato aphid</name>
    <dbReference type="NCBI Taxonomy" id="13131"/>
    <lineage>
        <taxon>Eukaryota</taxon>
        <taxon>Metazoa</taxon>
        <taxon>Ecdysozoa</taxon>
        <taxon>Arthropoda</taxon>
        <taxon>Hexapoda</taxon>
        <taxon>Insecta</taxon>
        <taxon>Pterygota</taxon>
        <taxon>Neoptera</taxon>
        <taxon>Paraneoptera</taxon>
        <taxon>Hemiptera</taxon>
        <taxon>Sternorrhyncha</taxon>
        <taxon>Aphidomorpha</taxon>
        <taxon>Aphidoidea</taxon>
        <taxon>Aphididae</taxon>
        <taxon>Macrosiphini</taxon>
        <taxon>Macrosiphum</taxon>
    </lineage>
</organism>
<dbReference type="InterPro" id="IPR013761">
    <property type="entry name" value="SAM/pointed_sf"/>
</dbReference>
<dbReference type="PANTHER" id="PTHR31025:SF29">
    <property type="entry name" value="SI:CH211-196P9.1"/>
    <property type="match status" value="1"/>
</dbReference>
<dbReference type="CDD" id="cd09487">
    <property type="entry name" value="SAM_superfamily"/>
    <property type="match status" value="1"/>
</dbReference>
<keyword evidence="4" id="KW-1185">Reference proteome</keyword>
<feature type="region of interest" description="Disordered" evidence="1">
    <location>
        <begin position="254"/>
        <end position="280"/>
    </location>
</feature>
<evidence type="ECO:0000256" key="1">
    <source>
        <dbReference type="SAM" id="MobiDB-lite"/>
    </source>
</evidence>
<gene>
    <name evidence="3" type="ORF">MEUPH1_LOCUS22846</name>
</gene>
<evidence type="ECO:0000313" key="4">
    <source>
        <dbReference type="Proteomes" id="UP001160148"/>
    </source>
</evidence>
<dbReference type="PANTHER" id="PTHR31025">
    <property type="entry name" value="SI:CH211-196P9.1-RELATED"/>
    <property type="match status" value="1"/>
</dbReference>
<dbReference type="SMART" id="SM00454">
    <property type="entry name" value="SAM"/>
    <property type="match status" value="1"/>
</dbReference>
<dbReference type="Gene3D" id="1.10.150.50">
    <property type="entry name" value="Transcription Factor, Ets-1"/>
    <property type="match status" value="1"/>
</dbReference>
<dbReference type="SUPFAM" id="SSF47769">
    <property type="entry name" value="SAM/Pointed domain"/>
    <property type="match status" value="1"/>
</dbReference>
<proteinExistence type="predicted"/>
<comment type="caution">
    <text evidence="3">The sequence shown here is derived from an EMBL/GenBank/DDBJ whole genome shotgun (WGS) entry which is preliminary data.</text>
</comment>
<dbReference type="AlphaFoldDB" id="A0AAV0XM44"/>
<name>A0AAV0XM44_9HEMI</name>
<dbReference type="InterPro" id="IPR001660">
    <property type="entry name" value="SAM"/>
</dbReference>
<dbReference type="EMBL" id="CARXXK010000005">
    <property type="protein sequence ID" value="CAI6368496.1"/>
    <property type="molecule type" value="Genomic_DNA"/>
</dbReference>
<dbReference type="PROSITE" id="PS50105">
    <property type="entry name" value="SAM_DOMAIN"/>
    <property type="match status" value="1"/>
</dbReference>
<accession>A0AAV0XM44</accession>
<protein>
    <recommendedName>
        <fullName evidence="2">SAM domain-containing protein</fullName>
    </recommendedName>
</protein>
<dbReference type="Proteomes" id="UP001160148">
    <property type="component" value="Unassembled WGS sequence"/>
</dbReference>
<dbReference type="Pfam" id="PF00536">
    <property type="entry name" value="SAM_1"/>
    <property type="match status" value="1"/>
</dbReference>
<feature type="domain" description="SAM" evidence="2">
    <location>
        <begin position="1"/>
        <end position="63"/>
    </location>
</feature>